<protein>
    <submittedName>
        <fullName evidence="2">Uncharacterized protein</fullName>
    </submittedName>
</protein>
<sequence>MPRYHGTPEGRVQFTAAEETARDAQEKVAKEARPRRNAMTEINRLENTVTPRRLRDALASDEGKKWVDDVEKLIAVERGKL</sequence>
<feature type="region of interest" description="Disordered" evidence="1">
    <location>
        <begin position="1"/>
        <end position="34"/>
    </location>
</feature>
<reference evidence="2" key="1">
    <citation type="submission" date="2018-05" db="EMBL/GenBank/DDBJ databases">
        <authorList>
            <person name="Lanie J.A."/>
            <person name="Ng W.-L."/>
            <person name="Kazmierczak K.M."/>
            <person name="Andrzejewski T.M."/>
            <person name="Davidsen T.M."/>
            <person name="Wayne K.J."/>
            <person name="Tettelin H."/>
            <person name="Glass J.I."/>
            <person name="Rusch D."/>
            <person name="Podicherti R."/>
            <person name="Tsui H.-C.T."/>
            <person name="Winkler M.E."/>
        </authorList>
    </citation>
    <scope>NUCLEOTIDE SEQUENCE</scope>
</reference>
<feature type="compositionally biased region" description="Basic and acidic residues" evidence="1">
    <location>
        <begin position="19"/>
        <end position="34"/>
    </location>
</feature>
<proteinExistence type="predicted"/>
<dbReference type="EMBL" id="UINC01002178">
    <property type="protein sequence ID" value="SUZ93801.1"/>
    <property type="molecule type" value="Genomic_DNA"/>
</dbReference>
<accession>A0A381RRM0</accession>
<name>A0A381RRM0_9ZZZZ</name>
<evidence type="ECO:0000256" key="1">
    <source>
        <dbReference type="SAM" id="MobiDB-lite"/>
    </source>
</evidence>
<evidence type="ECO:0000313" key="2">
    <source>
        <dbReference type="EMBL" id="SUZ93801.1"/>
    </source>
</evidence>
<organism evidence="2">
    <name type="scientific">marine metagenome</name>
    <dbReference type="NCBI Taxonomy" id="408172"/>
    <lineage>
        <taxon>unclassified sequences</taxon>
        <taxon>metagenomes</taxon>
        <taxon>ecological metagenomes</taxon>
    </lineage>
</organism>
<gene>
    <name evidence="2" type="ORF">METZ01_LOCUS46655</name>
</gene>
<dbReference type="AlphaFoldDB" id="A0A381RRM0"/>